<gene>
    <name evidence="1" type="ORF">PSTT_13657</name>
</gene>
<dbReference type="Proteomes" id="UP000239156">
    <property type="component" value="Unassembled WGS sequence"/>
</dbReference>
<name>A0A2S4UR90_9BASI</name>
<evidence type="ECO:0000313" key="1">
    <source>
        <dbReference type="EMBL" id="POV99634.1"/>
    </source>
</evidence>
<protein>
    <submittedName>
        <fullName evidence="1">Uncharacterized protein</fullName>
    </submittedName>
</protein>
<organism evidence="1 2">
    <name type="scientific">Puccinia striiformis</name>
    <dbReference type="NCBI Taxonomy" id="27350"/>
    <lineage>
        <taxon>Eukaryota</taxon>
        <taxon>Fungi</taxon>
        <taxon>Dikarya</taxon>
        <taxon>Basidiomycota</taxon>
        <taxon>Pucciniomycotina</taxon>
        <taxon>Pucciniomycetes</taxon>
        <taxon>Pucciniales</taxon>
        <taxon>Pucciniaceae</taxon>
        <taxon>Puccinia</taxon>
    </lineage>
</organism>
<dbReference type="VEuPathDB" id="FungiDB:PSTT_13657"/>
<keyword evidence="2" id="KW-1185">Reference proteome</keyword>
<reference evidence="1" key="1">
    <citation type="submission" date="2017-12" db="EMBL/GenBank/DDBJ databases">
        <title>Gene loss provides genomic basis for host adaptation in cereal stripe rust fungi.</title>
        <authorList>
            <person name="Xia C."/>
        </authorList>
    </citation>
    <scope>NUCLEOTIDE SEQUENCE [LARGE SCALE GENOMIC DNA]</scope>
    <source>
        <strain evidence="1">93-210</strain>
    </source>
</reference>
<accession>A0A2S4UR90</accession>
<comment type="caution">
    <text evidence="1">The sequence shown here is derived from an EMBL/GenBank/DDBJ whole genome shotgun (WGS) entry which is preliminary data.</text>
</comment>
<sequence length="61" mass="7281">MTHLLSSWLVLRRIHWFENVNVLIFLVAINEDDRVLYGDECVRRPHCLTQSAIRSGFVRRK</sequence>
<dbReference type="AlphaFoldDB" id="A0A2S4UR90"/>
<proteinExistence type="predicted"/>
<evidence type="ECO:0000313" key="2">
    <source>
        <dbReference type="Proteomes" id="UP000239156"/>
    </source>
</evidence>
<dbReference type="EMBL" id="PKSL01000196">
    <property type="protein sequence ID" value="POV99634.1"/>
    <property type="molecule type" value="Genomic_DNA"/>
</dbReference>